<reference evidence="1 2" key="1">
    <citation type="submission" date="2016-08" db="EMBL/GenBank/DDBJ databases">
        <authorList>
            <person name="Seilhamer J.J."/>
        </authorList>
    </citation>
    <scope>NUCLEOTIDE SEQUENCE [LARGE SCALE GENOMIC DNA]</scope>
    <source>
        <strain evidence="1 2">P1-7</strain>
    </source>
</reference>
<dbReference type="RefSeq" id="WP_167669602.1">
    <property type="nucleotide sequence ID" value="NZ_FMAF01000018.1"/>
</dbReference>
<proteinExistence type="predicted"/>
<organism evidence="1 2">
    <name type="scientific">Rhizobium lusitanum</name>
    <dbReference type="NCBI Taxonomy" id="293958"/>
    <lineage>
        <taxon>Bacteria</taxon>
        <taxon>Pseudomonadati</taxon>
        <taxon>Pseudomonadota</taxon>
        <taxon>Alphaproteobacteria</taxon>
        <taxon>Hyphomicrobiales</taxon>
        <taxon>Rhizobiaceae</taxon>
        <taxon>Rhizobium/Agrobacterium group</taxon>
        <taxon>Rhizobium</taxon>
    </lineage>
</organism>
<name>A0A1C3WVN4_9HYPH</name>
<evidence type="ECO:0000313" key="2">
    <source>
        <dbReference type="Proteomes" id="UP000199205"/>
    </source>
</evidence>
<dbReference type="EMBL" id="FMAF01000018">
    <property type="protein sequence ID" value="SCB44038.1"/>
    <property type="molecule type" value="Genomic_DNA"/>
</dbReference>
<evidence type="ECO:0000313" key="1">
    <source>
        <dbReference type="EMBL" id="SCB44038.1"/>
    </source>
</evidence>
<accession>A0A1C3WVN4</accession>
<gene>
    <name evidence="1" type="ORF">GA0061101_11842</name>
</gene>
<dbReference type="AlphaFoldDB" id="A0A1C3WVN4"/>
<protein>
    <submittedName>
        <fullName evidence="1">Uncharacterized protein</fullName>
    </submittedName>
</protein>
<dbReference type="Proteomes" id="UP000199205">
    <property type="component" value="Unassembled WGS sequence"/>
</dbReference>
<sequence length="46" mass="5888">MRLLLAFIDWIRRRRQRRLEAETIQYSADDPWILQQIEKFERELKR</sequence>